<comment type="caution">
    <text evidence="6">The sequence shown here is derived from an EMBL/GenBank/DDBJ whole genome shotgun (WGS) entry which is preliminary data.</text>
</comment>
<keyword evidence="7" id="KW-1185">Reference proteome</keyword>
<dbReference type="Gene3D" id="1.10.10.10">
    <property type="entry name" value="Winged helix-like DNA-binding domain superfamily/Winged helix DNA-binding domain"/>
    <property type="match status" value="1"/>
</dbReference>
<evidence type="ECO:0000256" key="2">
    <source>
        <dbReference type="ARBA" id="ARBA00023015"/>
    </source>
</evidence>
<dbReference type="PANTHER" id="PTHR30346">
    <property type="entry name" value="TRANSCRIPTIONAL DUAL REGULATOR HCAR-RELATED"/>
    <property type="match status" value="1"/>
</dbReference>
<dbReference type="CDD" id="cd05466">
    <property type="entry name" value="PBP2_LTTR_substrate"/>
    <property type="match status" value="1"/>
</dbReference>
<dbReference type="InterPro" id="IPR036390">
    <property type="entry name" value="WH_DNA-bd_sf"/>
</dbReference>
<dbReference type="Pfam" id="PF00126">
    <property type="entry name" value="HTH_1"/>
    <property type="match status" value="1"/>
</dbReference>
<dbReference type="Gene3D" id="3.40.190.10">
    <property type="entry name" value="Periplasmic binding protein-like II"/>
    <property type="match status" value="2"/>
</dbReference>
<dbReference type="InterPro" id="IPR000847">
    <property type="entry name" value="LysR_HTH_N"/>
</dbReference>
<dbReference type="Proteomes" id="UP000308038">
    <property type="component" value="Unassembled WGS sequence"/>
</dbReference>
<keyword evidence="4" id="KW-0804">Transcription</keyword>
<protein>
    <submittedName>
        <fullName evidence="6">LysR family transcriptional regulator</fullName>
    </submittedName>
</protein>
<evidence type="ECO:0000256" key="1">
    <source>
        <dbReference type="ARBA" id="ARBA00009437"/>
    </source>
</evidence>
<feature type="domain" description="HTH lysR-type" evidence="5">
    <location>
        <begin position="9"/>
        <end position="62"/>
    </location>
</feature>
<dbReference type="SUPFAM" id="SSF53850">
    <property type="entry name" value="Periplasmic binding protein-like II"/>
    <property type="match status" value="1"/>
</dbReference>
<sequence>MRSMIERYHLRYFLAVVTTGNFSRAAAACNVSQPTLSVGIAKLEKLLGGPLFSRTNRRVALTDAGAKLLLHARTIEAGFAAAERDVAGSSAPQTLRLGVLTTIARRWIEELLGDADLFRDGARIEIVEGSERDLRGRLGRGRIDAAVTILREGDAGGAAQRLNRESYQLALSRNHRLAARRTVRVEELMNDAMILRRQCELLPETSRFFTAHGVRPFFAARTTSEAKAVSYVRAGLGVTIMPRTLAEPGIIMVPLEGFDFTRDIALLWAPHMQAERGRRTSLTAALERIVRAGSDEDSFARPL</sequence>
<dbReference type="PROSITE" id="PS50931">
    <property type="entry name" value="HTH_LYSR"/>
    <property type="match status" value="1"/>
</dbReference>
<dbReference type="PANTHER" id="PTHR30346:SF28">
    <property type="entry name" value="HTH-TYPE TRANSCRIPTIONAL REGULATOR CYNR"/>
    <property type="match status" value="1"/>
</dbReference>
<gene>
    <name evidence="6" type="ORF">E5988_15085</name>
</gene>
<evidence type="ECO:0000259" key="5">
    <source>
        <dbReference type="PROSITE" id="PS50931"/>
    </source>
</evidence>
<reference evidence="6 7" key="1">
    <citation type="submission" date="2019-04" db="EMBL/GenBank/DDBJ databases">
        <title>Microbes associate with the intestines of laboratory mice.</title>
        <authorList>
            <person name="Navarre W."/>
            <person name="Wong E."/>
            <person name="Huang K.C."/>
            <person name="Tropini C."/>
            <person name="Ng K."/>
            <person name="Yu B."/>
        </authorList>
    </citation>
    <scope>NUCLEOTIDE SEQUENCE [LARGE SCALE GENOMIC DNA]</scope>
    <source>
        <strain evidence="6 7">NM83_B4-11</strain>
    </source>
</reference>
<proteinExistence type="inferred from homology"/>
<evidence type="ECO:0000256" key="3">
    <source>
        <dbReference type="ARBA" id="ARBA00023125"/>
    </source>
</evidence>
<dbReference type="Pfam" id="PF03466">
    <property type="entry name" value="LysR_substrate"/>
    <property type="match status" value="1"/>
</dbReference>
<evidence type="ECO:0000313" key="6">
    <source>
        <dbReference type="EMBL" id="THG38156.1"/>
    </source>
</evidence>
<name>A0ABY2QE74_9SPHN</name>
<keyword evidence="2" id="KW-0805">Transcription regulation</keyword>
<keyword evidence="3" id="KW-0238">DNA-binding</keyword>
<evidence type="ECO:0000256" key="4">
    <source>
        <dbReference type="ARBA" id="ARBA00023163"/>
    </source>
</evidence>
<comment type="similarity">
    <text evidence="1">Belongs to the LysR transcriptional regulatory family.</text>
</comment>
<evidence type="ECO:0000313" key="7">
    <source>
        <dbReference type="Proteomes" id="UP000308038"/>
    </source>
</evidence>
<accession>A0ABY2QE74</accession>
<dbReference type="PRINTS" id="PR00039">
    <property type="entry name" value="HTHLYSR"/>
</dbReference>
<dbReference type="InterPro" id="IPR005119">
    <property type="entry name" value="LysR_subst-bd"/>
</dbReference>
<organism evidence="6 7">
    <name type="scientific">Sphingomonas olei</name>
    <dbReference type="NCBI Taxonomy" id="1886787"/>
    <lineage>
        <taxon>Bacteria</taxon>
        <taxon>Pseudomonadati</taxon>
        <taxon>Pseudomonadota</taxon>
        <taxon>Alphaproteobacteria</taxon>
        <taxon>Sphingomonadales</taxon>
        <taxon>Sphingomonadaceae</taxon>
        <taxon>Sphingomonas</taxon>
    </lineage>
</organism>
<dbReference type="SUPFAM" id="SSF46785">
    <property type="entry name" value="Winged helix' DNA-binding domain"/>
    <property type="match status" value="1"/>
</dbReference>
<dbReference type="InterPro" id="IPR036388">
    <property type="entry name" value="WH-like_DNA-bd_sf"/>
</dbReference>
<dbReference type="EMBL" id="SSTI01000012">
    <property type="protein sequence ID" value="THG38156.1"/>
    <property type="molecule type" value="Genomic_DNA"/>
</dbReference>